<proteinExistence type="predicted"/>
<evidence type="ECO:0000256" key="1">
    <source>
        <dbReference type="SAM" id="SignalP"/>
    </source>
</evidence>
<dbReference type="Proteomes" id="UP000660862">
    <property type="component" value="Unassembled WGS sequence"/>
</dbReference>
<protein>
    <recommendedName>
        <fullName evidence="4">DUF4998 domain-containing protein</fullName>
    </recommendedName>
</protein>
<dbReference type="EMBL" id="BMER01000005">
    <property type="protein sequence ID" value="GGG99961.1"/>
    <property type="molecule type" value="Genomic_DNA"/>
</dbReference>
<reference evidence="2" key="1">
    <citation type="journal article" date="2014" name="Int. J. Syst. Evol. Microbiol.">
        <title>Complete genome sequence of Corynebacterium casei LMG S-19264T (=DSM 44701T), isolated from a smear-ripened cheese.</title>
        <authorList>
            <consortium name="US DOE Joint Genome Institute (JGI-PGF)"/>
            <person name="Walter F."/>
            <person name="Albersmeier A."/>
            <person name="Kalinowski J."/>
            <person name="Ruckert C."/>
        </authorList>
    </citation>
    <scope>NUCLEOTIDE SEQUENCE</scope>
    <source>
        <strain evidence="2">CGMCC 1.12195</strain>
    </source>
</reference>
<dbReference type="AlphaFoldDB" id="A0A917HZQ5"/>
<comment type="caution">
    <text evidence="2">The sequence shown here is derived from an EMBL/GenBank/DDBJ whole genome shotgun (WGS) entry which is preliminary data.</text>
</comment>
<feature type="signal peptide" evidence="1">
    <location>
        <begin position="1"/>
        <end position="19"/>
    </location>
</feature>
<evidence type="ECO:0000313" key="3">
    <source>
        <dbReference type="Proteomes" id="UP000660862"/>
    </source>
</evidence>
<dbReference type="PROSITE" id="PS51257">
    <property type="entry name" value="PROKAR_LIPOPROTEIN"/>
    <property type="match status" value="1"/>
</dbReference>
<accession>A0A917HZQ5</accession>
<evidence type="ECO:0008006" key="4">
    <source>
        <dbReference type="Google" id="ProtNLM"/>
    </source>
</evidence>
<keyword evidence="1" id="KW-0732">Signal</keyword>
<organism evidence="2 3">
    <name type="scientific">Parapedobacter pyrenivorans</name>
    <dbReference type="NCBI Taxonomy" id="1305674"/>
    <lineage>
        <taxon>Bacteria</taxon>
        <taxon>Pseudomonadati</taxon>
        <taxon>Bacteroidota</taxon>
        <taxon>Sphingobacteriia</taxon>
        <taxon>Sphingobacteriales</taxon>
        <taxon>Sphingobacteriaceae</taxon>
        <taxon>Parapedobacter</taxon>
    </lineage>
</organism>
<name>A0A917HZQ5_9SPHI</name>
<sequence length="231" mass="26022">MKNYLIISLFGAVAAMAYACDKFTDVHQEFIEGGELVYAPKLDSVSVVAGENRVSLSMWYYNGHNLKETVVYWNSQQDSLVIDLIPFSIKSGMDSIDVIVPDLPENAYSFYLQNIDGNGNRSVLASAFGSVYGSDFQSLITNRRIREIHMQEGGFEVSWLAADETLIFTELRYVDSTTGQEKVVRKPAQSTSTYAIRVKENQFSYRSLYIPEPQAIDTFYTAWSDPIALPE</sequence>
<dbReference type="Pfam" id="PF16389">
    <property type="entry name" value="DUF4998"/>
    <property type="match status" value="1"/>
</dbReference>
<keyword evidence="3" id="KW-1185">Reference proteome</keyword>
<dbReference type="RefSeq" id="WP_188507850.1">
    <property type="nucleotide sequence ID" value="NZ_BMER01000005.1"/>
</dbReference>
<gene>
    <name evidence="2" type="ORF">GCM10007415_39780</name>
</gene>
<feature type="chain" id="PRO_5036857551" description="DUF4998 domain-containing protein" evidence="1">
    <location>
        <begin position="20"/>
        <end position="231"/>
    </location>
</feature>
<reference evidence="2" key="2">
    <citation type="submission" date="2020-09" db="EMBL/GenBank/DDBJ databases">
        <authorList>
            <person name="Sun Q."/>
            <person name="Zhou Y."/>
        </authorList>
    </citation>
    <scope>NUCLEOTIDE SEQUENCE</scope>
    <source>
        <strain evidence="2">CGMCC 1.12195</strain>
    </source>
</reference>
<evidence type="ECO:0000313" key="2">
    <source>
        <dbReference type="EMBL" id="GGG99961.1"/>
    </source>
</evidence>